<protein>
    <submittedName>
        <fullName evidence="3">Universal stress protein UspE</fullName>
    </submittedName>
</protein>
<dbReference type="Pfam" id="PF00582">
    <property type="entry name" value="Usp"/>
    <property type="match status" value="1"/>
</dbReference>
<dbReference type="PANTHER" id="PTHR46268">
    <property type="entry name" value="STRESS RESPONSE PROTEIN NHAX"/>
    <property type="match status" value="1"/>
</dbReference>
<sequence length="314" mass="33894">MSSSRAEGVDLGQCLRRSPALTSANTSILTQRRITVAYKTILTVVTDPNLKASALEQAITLASREDAHLDILCLGVDRTQMGYYYAGTNAMLMQETLQKAQEDAVEIQKAVKKRMAAETIRWSSEAAVAQIAGLAHLVSHRARFTDLVVMPKPYGPDKGIEDEAALEAAMFDGHAPVLVVPVAADTSDVGKRIVIAWNESAEALMAIRAAIPMLRAADYVNIAVIDPPQHGPDRSDPGGLLSQMLGRHGIKSEIAVLAKTMPRIADVLSRHVQDIDADLIVMGAYGHSRFREAILGGATRNMLEKAEVPVLMAH</sequence>
<dbReference type="PRINTS" id="PR01438">
    <property type="entry name" value="UNVRSLSTRESS"/>
</dbReference>
<dbReference type="CDD" id="cd00293">
    <property type="entry name" value="USP-like"/>
    <property type="match status" value="1"/>
</dbReference>
<dbReference type="Proteomes" id="UP000202922">
    <property type="component" value="Unassembled WGS sequence"/>
</dbReference>
<dbReference type="InterPro" id="IPR006015">
    <property type="entry name" value="Universal_stress_UspA"/>
</dbReference>
<dbReference type="PANTHER" id="PTHR46268:SF15">
    <property type="entry name" value="UNIVERSAL STRESS PROTEIN HP_0031"/>
    <property type="match status" value="1"/>
</dbReference>
<evidence type="ECO:0000256" key="1">
    <source>
        <dbReference type="ARBA" id="ARBA00008791"/>
    </source>
</evidence>
<accession>A0A238KR38</accession>
<evidence type="ECO:0000313" key="3">
    <source>
        <dbReference type="EMBL" id="SMX45081.1"/>
    </source>
</evidence>
<feature type="domain" description="UspA" evidence="2">
    <location>
        <begin position="191"/>
        <end position="313"/>
    </location>
</feature>
<dbReference type="InterPro" id="IPR006016">
    <property type="entry name" value="UspA"/>
</dbReference>
<name>A0A238KR38_9RHOB</name>
<reference evidence="4" key="1">
    <citation type="submission" date="2017-05" db="EMBL/GenBank/DDBJ databases">
        <authorList>
            <person name="Rodrigo-Torres L."/>
            <person name="Arahal R. D."/>
            <person name="Lucena T."/>
        </authorList>
    </citation>
    <scope>NUCLEOTIDE SEQUENCE [LARGE SCALE GENOMIC DNA]</scope>
    <source>
        <strain evidence="4">CECT 8621</strain>
    </source>
</reference>
<evidence type="ECO:0000259" key="2">
    <source>
        <dbReference type="Pfam" id="PF00582"/>
    </source>
</evidence>
<dbReference type="EMBL" id="FXYE01000002">
    <property type="protein sequence ID" value="SMX45081.1"/>
    <property type="molecule type" value="Genomic_DNA"/>
</dbReference>
<dbReference type="AlphaFoldDB" id="A0A238KR38"/>
<dbReference type="SUPFAM" id="SSF52402">
    <property type="entry name" value="Adenine nucleotide alpha hydrolases-like"/>
    <property type="match status" value="2"/>
</dbReference>
<comment type="similarity">
    <text evidence="1">Belongs to the universal stress protein A family.</text>
</comment>
<evidence type="ECO:0000313" key="4">
    <source>
        <dbReference type="Proteomes" id="UP000202922"/>
    </source>
</evidence>
<gene>
    <name evidence="3" type="ORF">COL8621_02711</name>
</gene>
<organism evidence="3 4">
    <name type="scientific">Actibacterium lipolyticum</name>
    <dbReference type="NCBI Taxonomy" id="1524263"/>
    <lineage>
        <taxon>Bacteria</taxon>
        <taxon>Pseudomonadati</taxon>
        <taxon>Pseudomonadota</taxon>
        <taxon>Alphaproteobacteria</taxon>
        <taxon>Rhodobacterales</taxon>
        <taxon>Roseobacteraceae</taxon>
        <taxon>Actibacterium</taxon>
    </lineage>
</organism>
<proteinExistence type="inferred from homology"/>
<keyword evidence="4" id="KW-1185">Reference proteome</keyword>
<dbReference type="Gene3D" id="3.40.50.12370">
    <property type="match status" value="1"/>
</dbReference>